<protein>
    <submittedName>
        <fullName evidence="1">Putative secreted protein salivary gland overexpressed</fullName>
    </submittedName>
</protein>
<accession>A0A6M2DAX7</accession>
<dbReference type="AlphaFoldDB" id="A0A6M2DAX7"/>
<evidence type="ECO:0000313" key="1">
    <source>
        <dbReference type="EMBL" id="NOV42830.1"/>
    </source>
</evidence>
<reference evidence="1" key="1">
    <citation type="submission" date="2019-09" db="EMBL/GenBank/DDBJ databases">
        <title>Organ-specific transcriptomic study of the physiology of the cattle tick, Rhipicephalus microplus.</title>
        <authorList>
            <person name="Tirloni L."/>
            <person name="Braz G."/>
            <person name="Gandara A.C.P."/>
            <person name="Sabadin G.A."/>
            <person name="da Silva R.M."/>
            <person name="Guizzo M.G."/>
            <person name="Machado J.A."/>
            <person name="Costa E.P."/>
            <person name="Gomes H.F."/>
            <person name="Moraes J."/>
            <person name="Mota M.B.S."/>
            <person name="Mesquita R.D."/>
            <person name="Alvarenga P.H."/>
            <person name="Alves F."/>
            <person name="Seixas A."/>
            <person name="da Fonseca R.N."/>
            <person name="Fogaca A."/>
            <person name="Logullo C."/>
            <person name="Tanaka A."/>
            <person name="Daffre S."/>
            <person name="Termignoni C."/>
            <person name="Vaz I.S.Jr."/>
            <person name="Oliveira P.L."/>
            <person name="Ribeiro J.M."/>
        </authorList>
    </citation>
    <scope>NUCLEOTIDE SEQUENCE</scope>
    <source>
        <strain evidence="1">Porto Alegre</strain>
    </source>
</reference>
<organism evidence="1">
    <name type="scientific">Rhipicephalus microplus</name>
    <name type="common">Cattle tick</name>
    <name type="synonym">Boophilus microplus</name>
    <dbReference type="NCBI Taxonomy" id="6941"/>
    <lineage>
        <taxon>Eukaryota</taxon>
        <taxon>Metazoa</taxon>
        <taxon>Ecdysozoa</taxon>
        <taxon>Arthropoda</taxon>
        <taxon>Chelicerata</taxon>
        <taxon>Arachnida</taxon>
        <taxon>Acari</taxon>
        <taxon>Parasitiformes</taxon>
        <taxon>Ixodida</taxon>
        <taxon>Ixodoidea</taxon>
        <taxon>Ixodidae</taxon>
        <taxon>Rhipicephalinae</taxon>
        <taxon>Rhipicephalus</taxon>
        <taxon>Boophilus</taxon>
    </lineage>
</organism>
<name>A0A6M2DAX7_RHIMP</name>
<proteinExistence type="predicted"/>
<dbReference type="EMBL" id="GHWJ01010093">
    <property type="protein sequence ID" value="NOV42830.1"/>
    <property type="molecule type" value="Transcribed_RNA"/>
</dbReference>
<sequence>MNFVLLCFALCFIIIFCYSAIGLFVLAPRVPQTRKLSIFTGCLIKKMPGYLKYVSDKPVFYQDIDNQCRVSVCLFHVCSTEVPSKIRIYACILRTQRKCSLFI</sequence>